<accession>A0ACC3C1Z7</accession>
<dbReference type="Proteomes" id="UP000798662">
    <property type="component" value="Chromosome 2"/>
</dbReference>
<name>A0ACC3C1Z7_PYRYE</name>
<dbReference type="EMBL" id="CM020619">
    <property type="protein sequence ID" value="KAK1863808.1"/>
    <property type="molecule type" value="Genomic_DNA"/>
</dbReference>
<keyword evidence="2" id="KW-1185">Reference proteome</keyword>
<reference evidence="1" key="1">
    <citation type="submission" date="2019-11" db="EMBL/GenBank/DDBJ databases">
        <title>Nori genome reveals adaptations in red seaweeds to the harsh intertidal environment.</title>
        <authorList>
            <person name="Wang D."/>
            <person name="Mao Y."/>
        </authorList>
    </citation>
    <scope>NUCLEOTIDE SEQUENCE</scope>
    <source>
        <tissue evidence="1">Gametophyte</tissue>
    </source>
</reference>
<comment type="caution">
    <text evidence="1">The sequence shown here is derived from an EMBL/GenBank/DDBJ whole genome shotgun (WGS) entry which is preliminary data.</text>
</comment>
<protein>
    <submittedName>
        <fullName evidence="1">Uncharacterized protein</fullName>
    </submittedName>
</protein>
<sequence length="752" mass="77289">MGPGIRTAAALLLCRGPLLVVGAIVALGAYVGSAAGLGVMALPGGHDEEAAPTPPCIPPAPSPSTACEPPTVGCGASAANAAAAPANAAASCPAPLHSLRQWRFAHYYDAPEALTALELTVMAFLRAVKAKPNWVTKVADATIMGRWATEAAAAVAAAANPPVVVHRPSGGMVTATPYRTLTPAVLAAAVAELRADAARAQTAPADAAPAGVGSVWMADALISDDEAAAVAAAAAGLAAAGPPDWHPGSGGTVRDLLHPSLYAYAAGVSRVRSAPAVRGEVPWRAFLRSGLPGGPPPSGDGVSPDYANWDTGDDVWVDGQRPEGYTLDPTGTFLLPPKKRAAHRWLPSTFGVSAAVDGCRVNTLSHYIVGLHPVRQAPVYRALEAVLARMVPLFERVLSDEDELVLDRYPINHVDMAALTADDPEVDEEAQEHAAEVGDAPAAQAAREARRAADAAAAARRDLRLRARLGALFDTRADALAAKKVDEAAAPKPVTVRLGGRRLQAVVKVARIELPAGSSYGGGTWHLEGTREEAIVATGIYYYEAENIAGSRLAFRTAYSHPAYEQEDAQGAAVVWGLVDGVPHSTSMGSIATDTPGRVVVFPNTLQHRVEPFSLADPARPGRRSIVAFFLIDPATPGGDGGLSADTVPPQDVRWLLEEEAAEAEEAAAAAAAGGAATATGGGGEGNETPLGDAPAASAAAATAAPADAPTLAGWMSPADADRHREALMEERAVRVGLESAAYEEAFSLCEH</sequence>
<gene>
    <name evidence="1" type="ORF">I4F81_006362</name>
</gene>
<evidence type="ECO:0000313" key="1">
    <source>
        <dbReference type="EMBL" id="KAK1863808.1"/>
    </source>
</evidence>
<evidence type="ECO:0000313" key="2">
    <source>
        <dbReference type="Proteomes" id="UP000798662"/>
    </source>
</evidence>
<proteinExistence type="predicted"/>
<organism evidence="1 2">
    <name type="scientific">Pyropia yezoensis</name>
    <name type="common">Susabi-nori</name>
    <name type="synonym">Porphyra yezoensis</name>
    <dbReference type="NCBI Taxonomy" id="2788"/>
    <lineage>
        <taxon>Eukaryota</taxon>
        <taxon>Rhodophyta</taxon>
        <taxon>Bangiophyceae</taxon>
        <taxon>Bangiales</taxon>
        <taxon>Bangiaceae</taxon>
        <taxon>Pyropia</taxon>
    </lineage>
</organism>